<reference evidence="1 2" key="2">
    <citation type="journal article" date="2022" name="Mol. Ecol. Resour.">
        <title>The genomes of chicory, endive, great burdock and yacon provide insights into Asteraceae paleo-polyploidization history and plant inulin production.</title>
        <authorList>
            <person name="Fan W."/>
            <person name="Wang S."/>
            <person name="Wang H."/>
            <person name="Wang A."/>
            <person name="Jiang F."/>
            <person name="Liu H."/>
            <person name="Zhao H."/>
            <person name="Xu D."/>
            <person name="Zhang Y."/>
        </authorList>
    </citation>
    <scope>NUCLEOTIDE SEQUENCE [LARGE SCALE GENOMIC DNA]</scope>
    <source>
        <strain evidence="2">cv. Punajuju</strain>
        <tissue evidence="1">Leaves</tissue>
    </source>
</reference>
<dbReference type="Proteomes" id="UP001055811">
    <property type="component" value="Linkage Group LG05"/>
</dbReference>
<accession>A0ACB9CT77</accession>
<dbReference type="EMBL" id="CM042013">
    <property type="protein sequence ID" value="KAI3737383.1"/>
    <property type="molecule type" value="Genomic_DNA"/>
</dbReference>
<name>A0ACB9CT77_CICIN</name>
<organism evidence="1 2">
    <name type="scientific">Cichorium intybus</name>
    <name type="common">Chicory</name>
    <dbReference type="NCBI Taxonomy" id="13427"/>
    <lineage>
        <taxon>Eukaryota</taxon>
        <taxon>Viridiplantae</taxon>
        <taxon>Streptophyta</taxon>
        <taxon>Embryophyta</taxon>
        <taxon>Tracheophyta</taxon>
        <taxon>Spermatophyta</taxon>
        <taxon>Magnoliopsida</taxon>
        <taxon>eudicotyledons</taxon>
        <taxon>Gunneridae</taxon>
        <taxon>Pentapetalae</taxon>
        <taxon>asterids</taxon>
        <taxon>campanulids</taxon>
        <taxon>Asterales</taxon>
        <taxon>Asteraceae</taxon>
        <taxon>Cichorioideae</taxon>
        <taxon>Cichorieae</taxon>
        <taxon>Cichoriinae</taxon>
        <taxon>Cichorium</taxon>
    </lineage>
</organism>
<reference evidence="2" key="1">
    <citation type="journal article" date="2022" name="Mol. Ecol. Resour.">
        <title>The genomes of chicory, endive, great burdock and yacon provide insights into Asteraceae palaeo-polyploidization history and plant inulin production.</title>
        <authorList>
            <person name="Fan W."/>
            <person name="Wang S."/>
            <person name="Wang H."/>
            <person name="Wang A."/>
            <person name="Jiang F."/>
            <person name="Liu H."/>
            <person name="Zhao H."/>
            <person name="Xu D."/>
            <person name="Zhang Y."/>
        </authorList>
    </citation>
    <scope>NUCLEOTIDE SEQUENCE [LARGE SCALE GENOMIC DNA]</scope>
    <source>
        <strain evidence="2">cv. Punajuju</strain>
    </source>
</reference>
<proteinExistence type="predicted"/>
<protein>
    <submittedName>
        <fullName evidence="1">Uncharacterized protein</fullName>
    </submittedName>
</protein>
<sequence length="131" mass="14838">MRNFLETPLEGVQTIEVTSHHCIEEESHNPWNKNPLNRLCYSKDVCDDGRDWIPVRFKTRIPTPKSFIKDPIPPKTKRIGIDNMGHKRPCTNGTKLSIQVLPVTLDAWSDHEIDAMIEVGGNASANSIYEA</sequence>
<keyword evidence="2" id="KW-1185">Reference proteome</keyword>
<evidence type="ECO:0000313" key="1">
    <source>
        <dbReference type="EMBL" id="KAI3737383.1"/>
    </source>
</evidence>
<evidence type="ECO:0000313" key="2">
    <source>
        <dbReference type="Proteomes" id="UP001055811"/>
    </source>
</evidence>
<comment type="caution">
    <text evidence="1">The sequence shown here is derived from an EMBL/GenBank/DDBJ whole genome shotgun (WGS) entry which is preliminary data.</text>
</comment>
<gene>
    <name evidence="1" type="ORF">L2E82_27384</name>
</gene>